<keyword evidence="1" id="KW-0418">Kinase</keyword>
<dbReference type="RefSeq" id="WP_344376913.1">
    <property type="nucleotide sequence ID" value="NZ_BAAASQ010000016.1"/>
</dbReference>
<dbReference type="GO" id="GO:0005524">
    <property type="term" value="F:ATP binding"/>
    <property type="evidence" value="ECO:0007669"/>
    <property type="project" value="UniProtKB-KW"/>
</dbReference>
<evidence type="ECO:0000259" key="2">
    <source>
        <dbReference type="Pfam" id="PF13581"/>
    </source>
</evidence>
<keyword evidence="1" id="KW-0808">Transferase</keyword>
<accession>A0ABV9UQC3</accession>
<reference evidence="4" key="1">
    <citation type="journal article" date="2019" name="Int. J. Syst. Evol. Microbiol.">
        <title>The Global Catalogue of Microorganisms (GCM) 10K type strain sequencing project: providing services to taxonomists for standard genome sequencing and annotation.</title>
        <authorList>
            <consortium name="The Broad Institute Genomics Platform"/>
            <consortium name="The Broad Institute Genome Sequencing Center for Infectious Disease"/>
            <person name="Wu L."/>
            <person name="Ma J."/>
        </authorList>
    </citation>
    <scope>NUCLEOTIDE SEQUENCE [LARGE SCALE GENOMIC DNA]</scope>
    <source>
        <strain evidence="4">CCM 7224</strain>
    </source>
</reference>
<evidence type="ECO:0000313" key="3">
    <source>
        <dbReference type="EMBL" id="MFC4959367.1"/>
    </source>
</evidence>
<keyword evidence="4" id="KW-1185">Reference proteome</keyword>
<dbReference type="Gene3D" id="3.30.565.10">
    <property type="entry name" value="Histidine kinase-like ATPase, C-terminal domain"/>
    <property type="match status" value="1"/>
</dbReference>
<dbReference type="InterPro" id="IPR003594">
    <property type="entry name" value="HATPase_dom"/>
</dbReference>
<gene>
    <name evidence="3" type="ORF">ACFPFX_24045</name>
</gene>
<sequence length="148" mass="16270">MKQETAQGVREFSVQLSCTRRGARIARITTAEQLRRWERGFADAEYVVGELAANAALHGRVQGRDLRLLLREDGVTLRIEVTDAQGDRLPVVRAEPCGEAGRGLLLFGALADRWGVLTGPGPCKTVWAELTLPGRSRHRADRDDPGRG</sequence>
<dbReference type="EMBL" id="JBHSIZ010000030">
    <property type="protein sequence ID" value="MFC4959367.1"/>
    <property type="molecule type" value="Genomic_DNA"/>
</dbReference>
<dbReference type="Proteomes" id="UP001595834">
    <property type="component" value="Unassembled WGS sequence"/>
</dbReference>
<comment type="caution">
    <text evidence="3">The sequence shown here is derived from an EMBL/GenBank/DDBJ whole genome shotgun (WGS) entry which is preliminary data.</text>
</comment>
<evidence type="ECO:0000256" key="1">
    <source>
        <dbReference type="ARBA" id="ARBA00022527"/>
    </source>
</evidence>
<dbReference type="PANTHER" id="PTHR35526:SF3">
    <property type="entry name" value="ANTI-SIGMA-F FACTOR RSBW"/>
    <property type="match status" value="1"/>
</dbReference>
<evidence type="ECO:0000313" key="4">
    <source>
        <dbReference type="Proteomes" id="UP001595834"/>
    </source>
</evidence>
<dbReference type="Pfam" id="PF13581">
    <property type="entry name" value="HATPase_c_2"/>
    <property type="match status" value="1"/>
</dbReference>
<dbReference type="PANTHER" id="PTHR35526">
    <property type="entry name" value="ANTI-SIGMA-F FACTOR RSBW-RELATED"/>
    <property type="match status" value="1"/>
</dbReference>
<dbReference type="InterPro" id="IPR050267">
    <property type="entry name" value="Anti-sigma-factor_SerPK"/>
</dbReference>
<feature type="domain" description="Histidine kinase/HSP90-like ATPase" evidence="2">
    <location>
        <begin position="42"/>
        <end position="119"/>
    </location>
</feature>
<proteinExistence type="predicted"/>
<dbReference type="CDD" id="cd16936">
    <property type="entry name" value="HATPase_RsbW-like"/>
    <property type="match status" value="1"/>
</dbReference>
<keyword evidence="1" id="KW-0723">Serine/threonine-protein kinase</keyword>
<name>A0ABV9UQC3_9ACTN</name>
<keyword evidence="3" id="KW-0547">Nucleotide-binding</keyword>
<dbReference type="InterPro" id="IPR036890">
    <property type="entry name" value="HATPase_C_sf"/>
</dbReference>
<organism evidence="3 4">
    <name type="scientific">Streptomyces mauvecolor</name>
    <dbReference type="NCBI Taxonomy" id="58345"/>
    <lineage>
        <taxon>Bacteria</taxon>
        <taxon>Bacillati</taxon>
        <taxon>Actinomycetota</taxon>
        <taxon>Actinomycetes</taxon>
        <taxon>Kitasatosporales</taxon>
        <taxon>Streptomycetaceae</taxon>
        <taxon>Streptomyces</taxon>
    </lineage>
</organism>
<keyword evidence="3" id="KW-0067">ATP-binding</keyword>
<protein>
    <submittedName>
        <fullName evidence="3">ATP-binding protein</fullName>
    </submittedName>
</protein>